<dbReference type="PROSITE" id="PS50878">
    <property type="entry name" value="RT_POL"/>
    <property type="match status" value="1"/>
</dbReference>
<evidence type="ECO:0000313" key="4">
    <source>
        <dbReference type="EMBL" id="KAL0147173.1"/>
    </source>
</evidence>
<feature type="non-terminal residue" evidence="4">
    <location>
        <position position="824"/>
    </location>
</feature>
<dbReference type="InterPro" id="IPR043502">
    <property type="entry name" value="DNA/RNA_pol_sf"/>
</dbReference>
<dbReference type="PANTHER" id="PTHR31635:SF196">
    <property type="entry name" value="REVERSE TRANSCRIPTASE DOMAIN-CONTAINING PROTEIN-RELATED"/>
    <property type="match status" value="1"/>
</dbReference>
<name>A0ABD0MAZ6_CIRMR</name>
<dbReference type="SUPFAM" id="SSF56672">
    <property type="entry name" value="DNA/RNA polymerases"/>
    <property type="match status" value="1"/>
</dbReference>
<sequence length="824" mass="93062">MSLKNFWPQSFDNMGRTRGIKDKKDVPTEPDGDTQDGDQAESPAVDGLDPALAKALSVMTSNIIKVIDDKLSPLVETIHKNTTEIQAASKRLDEAEARLLAVEGSAETQEPRIVELEKQVSALTESLDMAENYSRRLNIRVVGLPEDTETGQPVEFFESWLPSVLKITTKAGRIKLERAHRTLAPKPEPQGVIKRRKAYDAVKQRLRERGMPYAMLFPATLQVTHGSSKKRFSTPEEYGARSFVCPLWDSPSVIAVASLLLLVGLDHPEHHEHFLTDKQRALSRRWRFQPYLLKDDKFISYFTSEFKIFYSINSSSTDNPSVLWETCKLYSRGLIMSFVASKRRRKNEQRKLLESQLAELEKNHTSSPSPDLLKELLSARAALNTFLIQDSEQEANISLILKKGKCPESCASYRPIALLNSDQKLLSKILASRLEKVLPHIVKEDQTGFIKGRTSCDNLRRLLNIIQLTQSRQDPALVLSLDAEKAFDRVEWSYLFFALEEFGLGDNFVNWIKVLYNTPTAAVLTNGLRSDNFPLHRGNRQGDPLSPLLFDIAIEPLAQAVRQNKLISGIFVGEREHKITLYADDILILLSKPETSVPCLIKVISSFSVFSGYKINFAKSEAMPLGSLTCVPDRTEPFPFRWSPAGFIYLGVHVTPTFGQMFESNFPPLLEAIRADLDRWAALPLSWLGRVALIKMNVLPRLLYPLQMIPILLSNRVIKVLEGWLSSFIWSKRRPRLKMTKLQMAGCDGGLDVPNLRFYQLASHLRVISSWLNRDPASIWHDIESSQAKSIRSIESRAQLTSPLTPIPDNPDFLPGCEDQGFKV</sequence>
<dbReference type="Proteomes" id="UP001529510">
    <property type="component" value="Unassembled WGS sequence"/>
</dbReference>
<dbReference type="Gene3D" id="3.30.250.20">
    <property type="entry name" value="L1 transposable element, C-terminal domain"/>
    <property type="match status" value="1"/>
</dbReference>
<dbReference type="EMBL" id="JAMKFB020000831">
    <property type="protein sequence ID" value="KAL0147173.1"/>
    <property type="molecule type" value="Genomic_DNA"/>
</dbReference>
<feature type="region of interest" description="Disordered" evidence="2">
    <location>
        <begin position="1"/>
        <end position="45"/>
    </location>
</feature>
<dbReference type="InterPro" id="IPR000477">
    <property type="entry name" value="RT_dom"/>
</dbReference>
<evidence type="ECO:0000256" key="1">
    <source>
        <dbReference type="SAM" id="Coils"/>
    </source>
</evidence>
<organism evidence="4 5">
    <name type="scientific">Cirrhinus mrigala</name>
    <name type="common">Mrigala</name>
    <dbReference type="NCBI Taxonomy" id="683832"/>
    <lineage>
        <taxon>Eukaryota</taxon>
        <taxon>Metazoa</taxon>
        <taxon>Chordata</taxon>
        <taxon>Craniata</taxon>
        <taxon>Vertebrata</taxon>
        <taxon>Euteleostomi</taxon>
        <taxon>Actinopterygii</taxon>
        <taxon>Neopterygii</taxon>
        <taxon>Teleostei</taxon>
        <taxon>Ostariophysi</taxon>
        <taxon>Cypriniformes</taxon>
        <taxon>Cyprinidae</taxon>
        <taxon>Labeoninae</taxon>
        <taxon>Labeonini</taxon>
        <taxon>Cirrhinus</taxon>
    </lineage>
</organism>
<gene>
    <name evidence="4" type="ORF">M9458_057697</name>
</gene>
<dbReference type="PANTHER" id="PTHR31635">
    <property type="entry name" value="REVERSE TRANSCRIPTASE DOMAIN-CONTAINING PROTEIN-RELATED"/>
    <property type="match status" value="1"/>
</dbReference>
<dbReference type="AlphaFoldDB" id="A0ABD0MAZ6"/>
<dbReference type="InterPro" id="IPR042566">
    <property type="entry name" value="L1_C"/>
</dbReference>
<dbReference type="CDD" id="cd01650">
    <property type="entry name" value="RT_nLTR_like"/>
    <property type="match status" value="1"/>
</dbReference>
<evidence type="ECO:0000256" key="2">
    <source>
        <dbReference type="SAM" id="MobiDB-lite"/>
    </source>
</evidence>
<feature type="compositionally biased region" description="Acidic residues" evidence="2">
    <location>
        <begin position="28"/>
        <end position="39"/>
    </location>
</feature>
<accession>A0ABD0MAZ6</accession>
<feature type="domain" description="Reverse transcriptase" evidence="3">
    <location>
        <begin position="381"/>
        <end position="654"/>
    </location>
</feature>
<keyword evidence="1" id="KW-0175">Coiled coil</keyword>
<proteinExistence type="predicted"/>
<comment type="caution">
    <text evidence="4">The sequence shown here is derived from an EMBL/GenBank/DDBJ whole genome shotgun (WGS) entry which is preliminary data.</text>
</comment>
<evidence type="ECO:0000313" key="5">
    <source>
        <dbReference type="Proteomes" id="UP001529510"/>
    </source>
</evidence>
<reference evidence="4 5" key="1">
    <citation type="submission" date="2024-05" db="EMBL/GenBank/DDBJ databases">
        <title>Genome sequencing and assembly of Indian major carp, Cirrhinus mrigala (Hamilton, 1822).</title>
        <authorList>
            <person name="Mohindra V."/>
            <person name="Chowdhury L.M."/>
            <person name="Lal K."/>
            <person name="Jena J.K."/>
        </authorList>
    </citation>
    <scope>NUCLEOTIDE SEQUENCE [LARGE SCALE GENOMIC DNA]</scope>
    <source>
        <strain evidence="4">CM1030</strain>
        <tissue evidence="4">Blood</tissue>
    </source>
</reference>
<feature type="coiled-coil region" evidence="1">
    <location>
        <begin position="78"/>
        <end position="133"/>
    </location>
</feature>
<keyword evidence="5" id="KW-1185">Reference proteome</keyword>
<evidence type="ECO:0000259" key="3">
    <source>
        <dbReference type="PROSITE" id="PS50878"/>
    </source>
</evidence>
<protein>
    <recommendedName>
        <fullName evidence="3">Reverse transcriptase domain-containing protein</fullName>
    </recommendedName>
</protein>
<dbReference type="Pfam" id="PF00078">
    <property type="entry name" value="RVT_1"/>
    <property type="match status" value="1"/>
</dbReference>